<dbReference type="Pfam" id="PF12895">
    <property type="entry name" value="ANAPC3"/>
    <property type="match status" value="1"/>
</dbReference>
<dbReference type="OrthoDB" id="420945at2759"/>
<dbReference type="EMBL" id="CAJJDP010000109">
    <property type="protein sequence ID" value="CAD8195672.1"/>
    <property type="molecule type" value="Genomic_DNA"/>
</dbReference>
<evidence type="ECO:0000313" key="6">
    <source>
        <dbReference type="Proteomes" id="UP000683925"/>
    </source>
</evidence>
<dbReference type="SMART" id="SM00028">
    <property type="entry name" value="TPR"/>
    <property type="match status" value="5"/>
</dbReference>
<dbReference type="EMBL" id="CAJJDP010000229">
    <property type="protein sequence ID" value="CAD8215305.1"/>
    <property type="molecule type" value="Genomic_DNA"/>
</dbReference>
<reference evidence="5" key="1">
    <citation type="submission" date="2021-01" db="EMBL/GenBank/DDBJ databases">
        <authorList>
            <consortium name="Genoscope - CEA"/>
            <person name="William W."/>
        </authorList>
    </citation>
    <scope>NUCLEOTIDE SEQUENCE</scope>
</reference>
<evidence type="ECO:0008006" key="7">
    <source>
        <dbReference type="Google" id="ProtNLM"/>
    </source>
</evidence>
<dbReference type="InterPro" id="IPR019734">
    <property type="entry name" value="TPR_rpt"/>
</dbReference>
<feature type="repeat" description="TPR" evidence="3">
    <location>
        <begin position="238"/>
        <end position="271"/>
    </location>
</feature>
<evidence type="ECO:0000256" key="1">
    <source>
        <dbReference type="ARBA" id="ARBA00022737"/>
    </source>
</evidence>
<dbReference type="PANTHER" id="PTHR44943:SF4">
    <property type="entry name" value="TPR REPEAT-CONTAINING PROTEIN MJ0798"/>
    <property type="match status" value="1"/>
</dbReference>
<dbReference type="PANTHER" id="PTHR44943">
    <property type="entry name" value="CELLULOSE SYNTHASE OPERON PROTEIN C"/>
    <property type="match status" value="1"/>
</dbReference>
<organism evidence="5 6">
    <name type="scientific">Paramecium octaurelia</name>
    <dbReference type="NCBI Taxonomy" id="43137"/>
    <lineage>
        <taxon>Eukaryota</taxon>
        <taxon>Sar</taxon>
        <taxon>Alveolata</taxon>
        <taxon>Ciliophora</taxon>
        <taxon>Intramacronucleata</taxon>
        <taxon>Oligohymenophorea</taxon>
        <taxon>Peniculida</taxon>
        <taxon>Parameciidae</taxon>
        <taxon>Paramecium</taxon>
    </lineage>
</organism>
<keyword evidence="6" id="KW-1185">Reference proteome</keyword>
<proteinExistence type="predicted"/>
<keyword evidence="1" id="KW-0677">Repeat</keyword>
<comment type="caution">
    <text evidence="5">The sequence shown here is derived from an EMBL/GenBank/DDBJ whole genome shotgun (WGS) entry which is preliminary data.</text>
</comment>
<evidence type="ECO:0000313" key="5">
    <source>
        <dbReference type="EMBL" id="CAD8215305.1"/>
    </source>
</evidence>
<feature type="repeat" description="TPR" evidence="3">
    <location>
        <begin position="306"/>
        <end position="339"/>
    </location>
</feature>
<evidence type="ECO:0000313" key="4">
    <source>
        <dbReference type="EMBL" id="CAD8195672.1"/>
    </source>
</evidence>
<keyword evidence="2 3" id="KW-0802">TPR repeat</keyword>
<feature type="repeat" description="TPR" evidence="3">
    <location>
        <begin position="340"/>
        <end position="373"/>
    </location>
</feature>
<accession>A0A8S1YLN5</accession>
<dbReference type="PROSITE" id="PS50005">
    <property type="entry name" value="TPR"/>
    <property type="match status" value="4"/>
</dbReference>
<protein>
    <recommendedName>
        <fullName evidence="7">Tetratricopeptide repeat protein</fullName>
    </recommendedName>
</protein>
<dbReference type="InterPro" id="IPR051685">
    <property type="entry name" value="Ycf3/AcsC/BcsC/TPR_MFPF"/>
</dbReference>
<dbReference type="Proteomes" id="UP000683925">
    <property type="component" value="Unassembled WGS sequence"/>
</dbReference>
<dbReference type="Pfam" id="PF13181">
    <property type="entry name" value="TPR_8"/>
    <property type="match status" value="1"/>
</dbReference>
<evidence type="ECO:0000256" key="3">
    <source>
        <dbReference type="PROSITE-ProRule" id="PRU00339"/>
    </source>
</evidence>
<feature type="repeat" description="TPR" evidence="3">
    <location>
        <begin position="272"/>
        <end position="305"/>
    </location>
</feature>
<sequence length="389" mass="45505">MPVNNIIVFNNYFQQKQDNKIRTQISKLDLQNKQMGQQGNQKLKCQQDDHQDDIETICYNQFCQDFRLNCFKCNKRKIHLDHSNDVEKINSLIGFIENTNKVCDNLIDDLNSYVENLNQSFSQLKRGIRLKYSIQKERLINLSSKQLHDYLNSTITLIEYKQSVKQIISAQAKKLTHTFNNLYEQLQLLSFNYYQVDSSSIKLSEDLYDKGFDLFLKTNYSEAIDILDMSIQFNPKNYLSLGCKGACLRKLNKYEDAISWLNKILSINPKHIFSILEKGKCLRLLNQYEDAIIWLDQALAIDPKHVFSLSQKGECLRMLKKYEEAIFWLDQALAIDPKDVFSLSEKGACLRQLNKYEDAICWLDQALAINPKHVFAIKIKEFCKQELSQ</sequence>
<dbReference type="AlphaFoldDB" id="A0A8S1YLN5"/>
<gene>
    <name evidence="4" type="ORF">POCTA_138.1.T1090190</name>
    <name evidence="5" type="ORF">POCTA_138.1.T2250013</name>
</gene>
<name>A0A8S1YLN5_PAROT</name>
<evidence type="ECO:0000256" key="2">
    <source>
        <dbReference type="ARBA" id="ARBA00022803"/>
    </source>
</evidence>